<dbReference type="InParanoid" id="A0A067MWU8"/>
<accession>A0A067MWU8</accession>
<dbReference type="HOGENOM" id="CLU_036202_0_0_1"/>
<evidence type="ECO:0000313" key="3">
    <source>
        <dbReference type="Proteomes" id="UP000027195"/>
    </source>
</evidence>
<sequence>MATKAAAPQASATFPRVNETPVLAKTATIAPWAANAHQARSPICSIRRHHTPVHHPSSRLTPYVSSIVPLYSTSPTPRAVNADEARRGPVAPAARSNVSALRALGELLPLRDRWRAELARMARVKDGACAKEEVRAKEEEAPQEYSRQAPVAVNDLAFAQDFDHVPAAIRALPYVEVAPPSPVLQLSAVTNSPARADASIITSHSPALSVALPALCPVQVESYSVAVDGMDCDERPAVLEPVPISVDDVLMNADSFSSPEECMSNTPSLSPPSPSSPSSTPLVTPPAVFSLGDFFDVMVTSCEDNELVGSLRACTLSCLYPMLPPMDVGPDAPVAEVTLSLSGCSLTDAAVLAEMDVDEDAMVVCGDDESSPVFLAMDIDDADQEDTQIIYSDDSSLAAPSSLSGMLPSIRSRSRLVKRHKRQCARVEMPSDFSSAPTPKPKLFALRLVEKYAGLGLDRPGVVFRVKLDVEVMKVKRDLSGKIGEGIFGGVGEFFSPDAVEETRPVLVLQAING</sequence>
<keyword evidence="3" id="KW-1185">Reference proteome</keyword>
<evidence type="ECO:0000256" key="1">
    <source>
        <dbReference type="SAM" id="MobiDB-lite"/>
    </source>
</evidence>
<protein>
    <submittedName>
        <fullName evidence="2">Uncharacterized protein</fullName>
    </submittedName>
</protein>
<reference evidence="3" key="1">
    <citation type="journal article" date="2014" name="Proc. Natl. Acad. Sci. U.S.A.">
        <title>Extensive sampling of basidiomycete genomes demonstrates inadequacy of the white-rot/brown-rot paradigm for wood decay fungi.</title>
        <authorList>
            <person name="Riley R."/>
            <person name="Salamov A.A."/>
            <person name="Brown D.W."/>
            <person name="Nagy L.G."/>
            <person name="Floudas D."/>
            <person name="Held B.W."/>
            <person name="Levasseur A."/>
            <person name="Lombard V."/>
            <person name="Morin E."/>
            <person name="Otillar R."/>
            <person name="Lindquist E.A."/>
            <person name="Sun H."/>
            <person name="LaButti K.M."/>
            <person name="Schmutz J."/>
            <person name="Jabbour D."/>
            <person name="Luo H."/>
            <person name="Baker S.E."/>
            <person name="Pisabarro A.G."/>
            <person name="Walton J.D."/>
            <person name="Blanchette R.A."/>
            <person name="Henrissat B."/>
            <person name="Martin F."/>
            <person name="Cullen D."/>
            <person name="Hibbett D.S."/>
            <person name="Grigoriev I.V."/>
        </authorList>
    </citation>
    <scope>NUCLEOTIDE SEQUENCE [LARGE SCALE GENOMIC DNA]</scope>
    <source>
        <strain evidence="3">FD-172 SS1</strain>
    </source>
</reference>
<dbReference type="Proteomes" id="UP000027195">
    <property type="component" value="Unassembled WGS sequence"/>
</dbReference>
<evidence type="ECO:0000313" key="2">
    <source>
        <dbReference type="EMBL" id="KDQ16031.1"/>
    </source>
</evidence>
<dbReference type="AlphaFoldDB" id="A0A067MWU8"/>
<feature type="region of interest" description="Disordered" evidence="1">
    <location>
        <begin position="256"/>
        <end position="282"/>
    </location>
</feature>
<gene>
    <name evidence="2" type="ORF">BOTBODRAFT_31115</name>
</gene>
<dbReference type="EMBL" id="KL198029">
    <property type="protein sequence ID" value="KDQ16031.1"/>
    <property type="molecule type" value="Genomic_DNA"/>
</dbReference>
<organism evidence="2 3">
    <name type="scientific">Botryobasidium botryosum (strain FD-172 SS1)</name>
    <dbReference type="NCBI Taxonomy" id="930990"/>
    <lineage>
        <taxon>Eukaryota</taxon>
        <taxon>Fungi</taxon>
        <taxon>Dikarya</taxon>
        <taxon>Basidiomycota</taxon>
        <taxon>Agaricomycotina</taxon>
        <taxon>Agaricomycetes</taxon>
        <taxon>Cantharellales</taxon>
        <taxon>Botryobasidiaceae</taxon>
        <taxon>Botryobasidium</taxon>
    </lineage>
</organism>
<name>A0A067MWU8_BOTB1</name>
<proteinExistence type="predicted"/>